<keyword evidence="4" id="KW-1185">Reference proteome</keyword>
<dbReference type="OrthoDB" id="1777518at2"/>
<dbReference type="RefSeq" id="WP_070371482.1">
    <property type="nucleotide sequence ID" value="NZ_CABIIK010000021.1"/>
</dbReference>
<evidence type="ECO:0000313" key="2">
    <source>
        <dbReference type="EMBL" id="UYO64462.1"/>
    </source>
</evidence>
<evidence type="ECO:0000313" key="1">
    <source>
        <dbReference type="EMBL" id="OFV70419.1"/>
    </source>
</evidence>
<dbReference type="AlphaFoldDB" id="A0A1F2PGF3"/>
<dbReference type="Proteomes" id="UP000176244">
    <property type="component" value="Unassembled WGS sequence"/>
</dbReference>
<sequence length="261" mass="30432">MSLVQNIIETYNLVYQVKKDYPLEIIVTTDLYNERLKLANTKCDQAIVTASRQELENSSKLLVLPDEADQHYYLLLHEDLFDESQQYCQAIAYEYTRLIDYADIQEKYQVANLRAAQFPDSACFLFLAEVRAWYRGFNLYYNLISAENKAVLFSYLCGTVPEYESVLSFDLGAHMQALAEFYGQALAIGAYVNFDVSLPDYLNRHHVHELLKALHDNIDNPSIFDNYEMINQTYEDFILRKAKDLEPHVHSHCCNHIHHDH</sequence>
<reference evidence="1 3" key="1">
    <citation type="submission" date="2015-09" db="EMBL/GenBank/DDBJ databases">
        <title>Genome sequence of Acetobacterium wieringae DSM 1911.</title>
        <authorList>
            <person name="Poehlein A."/>
            <person name="Bengelsdorf F.R."/>
            <person name="Schiel-Bengelsdorf B."/>
            <person name="Duerre P."/>
            <person name="Daniel R."/>
        </authorList>
    </citation>
    <scope>NUCLEOTIDE SEQUENCE [LARGE SCALE GENOMIC DNA]</scope>
    <source>
        <strain evidence="1 3">DSM 1911</strain>
    </source>
</reference>
<proteinExistence type="predicted"/>
<reference evidence="2" key="2">
    <citation type="submission" date="2021-11" db="EMBL/GenBank/DDBJ databases">
        <title>Isoprene-degrading acetogen.</title>
        <authorList>
            <person name="Yang Y."/>
            <person name="Jin H."/>
            <person name="Yan J."/>
        </authorList>
    </citation>
    <scope>NUCLEOTIDE SEQUENCE</scope>
    <source>
        <strain evidence="2">Berkeley</strain>
    </source>
</reference>
<dbReference type="EMBL" id="CP087994">
    <property type="protein sequence ID" value="UYO64462.1"/>
    <property type="molecule type" value="Genomic_DNA"/>
</dbReference>
<dbReference type="Proteomes" id="UP001163550">
    <property type="component" value="Chromosome"/>
</dbReference>
<name>A0A1F2PGF3_9FIRM</name>
<dbReference type="EMBL" id="LKEU01000031">
    <property type="protein sequence ID" value="OFV70419.1"/>
    <property type="molecule type" value="Genomic_DNA"/>
</dbReference>
<protein>
    <submittedName>
        <fullName evidence="1">Uncharacterized protein</fullName>
    </submittedName>
</protein>
<organism evidence="1 3">
    <name type="scientific">Acetobacterium wieringae</name>
    <dbReference type="NCBI Taxonomy" id="52694"/>
    <lineage>
        <taxon>Bacteria</taxon>
        <taxon>Bacillati</taxon>
        <taxon>Bacillota</taxon>
        <taxon>Clostridia</taxon>
        <taxon>Eubacteriales</taxon>
        <taxon>Eubacteriaceae</taxon>
        <taxon>Acetobacterium</taxon>
    </lineage>
</organism>
<evidence type="ECO:0000313" key="3">
    <source>
        <dbReference type="Proteomes" id="UP000176244"/>
    </source>
</evidence>
<evidence type="ECO:0000313" key="4">
    <source>
        <dbReference type="Proteomes" id="UP001163550"/>
    </source>
</evidence>
<accession>A0A1F2PGF3</accession>
<gene>
    <name evidence="1" type="ORF">ACWI_22000</name>
    <name evidence="2" type="ORF">LNN31_08575</name>
</gene>